<dbReference type="InterPro" id="IPR006140">
    <property type="entry name" value="D-isomer_DH_NAD-bd"/>
</dbReference>
<keyword evidence="1" id="KW-0521">NADP</keyword>
<keyword evidence="8" id="KW-1185">Reference proteome</keyword>
<dbReference type="GO" id="GO:0016618">
    <property type="term" value="F:hydroxypyruvate reductase [NAD(P)H] activity"/>
    <property type="evidence" value="ECO:0007669"/>
    <property type="project" value="TreeGrafter"/>
</dbReference>
<dbReference type="InterPro" id="IPR050223">
    <property type="entry name" value="D-isomer_2-hydroxyacid_DH"/>
</dbReference>
<evidence type="ECO:0000256" key="3">
    <source>
        <dbReference type="ARBA" id="ARBA00023027"/>
    </source>
</evidence>
<dbReference type="FunFam" id="3.40.50.720:FF:000213">
    <property type="entry name" value="Putative 2-hydroxyacid dehydrogenase"/>
    <property type="match status" value="1"/>
</dbReference>
<dbReference type="RefSeq" id="WP_171091269.1">
    <property type="nucleotide sequence ID" value="NZ_CP053069.1"/>
</dbReference>
<dbReference type="InterPro" id="IPR006139">
    <property type="entry name" value="D-isomer_2_OHA_DH_cat_dom"/>
</dbReference>
<dbReference type="EMBL" id="CP053069">
    <property type="protein sequence ID" value="QJR10621.1"/>
    <property type="molecule type" value="Genomic_DNA"/>
</dbReference>
<dbReference type="Gene3D" id="3.40.50.720">
    <property type="entry name" value="NAD(P)-binding Rossmann-like Domain"/>
    <property type="match status" value="2"/>
</dbReference>
<keyword evidence="2 4" id="KW-0560">Oxidoreductase</keyword>
<dbReference type="SUPFAM" id="SSF51735">
    <property type="entry name" value="NAD(P)-binding Rossmann-fold domains"/>
    <property type="match status" value="1"/>
</dbReference>
<dbReference type="GO" id="GO:0051287">
    <property type="term" value="F:NAD binding"/>
    <property type="evidence" value="ECO:0007669"/>
    <property type="project" value="InterPro"/>
</dbReference>
<reference evidence="7 8" key="1">
    <citation type="submission" date="2020-04" db="EMBL/GenBank/DDBJ databases">
        <title>Usitatibacter rugosus gen. nov., sp. nov. and Usitatibacter palustris sp. nov., novel members of Usitatibacteraceae fam. nov. within the order Nitrosomonadales isolated from soil.</title>
        <authorList>
            <person name="Huber K.J."/>
            <person name="Neumann-Schaal M."/>
            <person name="Geppert A."/>
            <person name="Luckner M."/>
            <person name="Wanner G."/>
            <person name="Overmann J."/>
        </authorList>
    </citation>
    <scope>NUCLEOTIDE SEQUENCE [LARGE SCALE GENOMIC DNA]</scope>
    <source>
        <strain evidence="7 8">0125_3</strain>
    </source>
</reference>
<evidence type="ECO:0000313" key="8">
    <source>
        <dbReference type="Proteomes" id="UP000501534"/>
    </source>
</evidence>
<dbReference type="KEGG" id="uru:DSM104443_01685"/>
<evidence type="ECO:0000259" key="6">
    <source>
        <dbReference type="Pfam" id="PF02826"/>
    </source>
</evidence>
<dbReference type="SUPFAM" id="SSF52283">
    <property type="entry name" value="Formate/glycerate dehydrogenase catalytic domain-like"/>
    <property type="match status" value="1"/>
</dbReference>
<name>A0A6M4GTK0_9PROT</name>
<dbReference type="Pfam" id="PF02826">
    <property type="entry name" value="2-Hacid_dh_C"/>
    <property type="match status" value="1"/>
</dbReference>
<keyword evidence="3" id="KW-0520">NAD</keyword>
<dbReference type="GO" id="GO:0005829">
    <property type="term" value="C:cytosol"/>
    <property type="evidence" value="ECO:0007669"/>
    <property type="project" value="TreeGrafter"/>
</dbReference>
<dbReference type="CDD" id="cd12156">
    <property type="entry name" value="HPPR"/>
    <property type="match status" value="1"/>
</dbReference>
<evidence type="ECO:0000259" key="5">
    <source>
        <dbReference type="Pfam" id="PF00389"/>
    </source>
</evidence>
<dbReference type="InterPro" id="IPR036291">
    <property type="entry name" value="NAD(P)-bd_dom_sf"/>
</dbReference>
<feature type="domain" description="D-isomer specific 2-hydroxyacid dehydrogenase NAD-binding" evidence="6">
    <location>
        <begin position="108"/>
        <end position="281"/>
    </location>
</feature>
<dbReference type="PANTHER" id="PTHR10996:SF178">
    <property type="entry name" value="2-HYDROXYACID DEHYDROGENASE YGL185C-RELATED"/>
    <property type="match status" value="1"/>
</dbReference>
<sequence>MKPDLLQMGPMYPPTQKVLDETYTLHKLWEATDCDAFLASVADKITAVGSTGGKGIDDATMGKLPKLKVIAHFGVGVDSVDVDAVKRRGLTLTNTPDVLTEEVADLTLAILLAAIRRVPQGDRYVRDGKWLKGPMPLTASLQYGKTAGILGLGRIGKAIAKRLEAFNVKVAYQGRSKQSGVPYPYYADLLSMAKDVDILIVAAPGGPETRGIVSRQVLEALGPEGVIVNIARGSLIDETAMIEVLKSGKLGAAGLDVFDKEPKVPEELLALENVVVQPHVGSATHPTRKAMGQLVIDNLAAHFAGKPLVTPYSG</sequence>
<evidence type="ECO:0000256" key="2">
    <source>
        <dbReference type="ARBA" id="ARBA00023002"/>
    </source>
</evidence>
<proteinExistence type="inferred from homology"/>
<evidence type="ECO:0000313" key="7">
    <source>
        <dbReference type="EMBL" id="QJR10621.1"/>
    </source>
</evidence>
<evidence type="ECO:0000256" key="1">
    <source>
        <dbReference type="ARBA" id="ARBA00022857"/>
    </source>
</evidence>
<dbReference type="Proteomes" id="UP000501534">
    <property type="component" value="Chromosome"/>
</dbReference>
<comment type="similarity">
    <text evidence="4">Belongs to the D-isomer specific 2-hydroxyacid dehydrogenase family.</text>
</comment>
<dbReference type="GO" id="GO:0008873">
    <property type="term" value="F:gluconate 2-dehydrogenase activity"/>
    <property type="evidence" value="ECO:0007669"/>
    <property type="project" value="UniProtKB-EC"/>
</dbReference>
<dbReference type="GO" id="GO:0030267">
    <property type="term" value="F:glyoxylate reductase (NADPH) activity"/>
    <property type="evidence" value="ECO:0007669"/>
    <property type="project" value="TreeGrafter"/>
</dbReference>
<protein>
    <submittedName>
        <fullName evidence="7">2-ketogluconate reductase</fullName>
        <ecNumber evidence="7">1.1.1.215</ecNumber>
    </submittedName>
</protein>
<evidence type="ECO:0000256" key="4">
    <source>
        <dbReference type="RuleBase" id="RU003719"/>
    </source>
</evidence>
<gene>
    <name evidence="7" type="ORF">DSM104443_01685</name>
</gene>
<dbReference type="Pfam" id="PF00389">
    <property type="entry name" value="2-Hacid_dh"/>
    <property type="match status" value="1"/>
</dbReference>
<dbReference type="EC" id="1.1.1.215" evidence="7"/>
<organism evidence="7 8">
    <name type="scientific">Usitatibacter rugosus</name>
    <dbReference type="NCBI Taxonomy" id="2732067"/>
    <lineage>
        <taxon>Bacteria</taxon>
        <taxon>Pseudomonadati</taxon>
        <taxon>Pseudomonadota</taxon>
        <taxon>Betaproteobacteria</taxon>
        <taxon>Nitrosomonadales</taxon>
        <taxon>Usitatibacteraceae</taxon>
        <taxon>Usitatibacter</taxon>
    </lineage>
</organism>
<dbReference type="AlphaFoldDB" id="A0A6M4GTK0"/>
<dbReference type="PANTHER" id="PTHR10996">
    <property type="entry name" value="2-HYDROXYACID DEHYDROGENASE-RELATED"/>
    <property type="match status" value="1"/>
</dbReference>
<feature type="domain" description="D-isomer specific 2-hydroxyacid dehydrogenase catalytic" evidence="5">
    <location>
        <begin position="30"/>
        <end position="308"/>
    </location>
</feature>
<accession>A0A6M4GTK0</accession>